<protein>
    <recommendedName>
        <fullName evidence="3">Phage protein</fullName>
    </recommendedName>
</protein>
<gene>
    <name evidence="1" type="ORF">PNV70_15120</name>
</gene>
<evidence type="ECO:0000313" key="2">
    <source>
        <dbReference type="Proteomes" id="UP001211421"/>
    </source>
</evidence>
<sequence>MTELQEEMLKAAGLTEDNFCKPKVTEIDRIKANVDFLAMLSGVELNEVIDDE</sequence>
<dbReference type="Proteomes" id="UP001211421">
    <property type="component" value="Unassembled WGS sequence"/>
</dbReference>
<organism evidence="1 2">
    <name type="scientific">Ruminococcus bicirculans</name>
    <name type="common">ex Wegman et al. 2014</name>
    <dbReference type="NCBI Taxonomy" id="1160721"/>
    <lineage>
        <taxon>Bacteria</taxon>
        <taxon>Bacillati</taxon>
        <taxon>Bacillota</taxon>
        <taxon>Clostridia</taxon>
        <taxon>Eubacteriales</taxon>
        <taxon>Oscillospiraceae</taxon>
        <taxon>Ruminococcus</taxon>
    </lineage>
</organism>
<comment type="caution">
    <text evidence="1">The sequence shown here is derived from an EMBL/GenBank/DDBJ whole genome shotgun (WGS) entry which is preliminary data.</text>
</comment>
<dbReference type="AlphaFoldDB" id="A0AAW6E8A6"/>
<name>A0AAW6E8A6_9FIRM</name>
<proteinExistence type="predicted"/>
<dbReference type="EMBL" id="JAQMLS010000024">
    <property type="protein sequence ID" value="MDB8743385.1"/>
    <property type="molecule type" value="Genomic_DNA"/>
</dbReference>
<reference evidence="1" key="1">
    <citation type="submission" date="2023-01" db="EMBL/GenBank/DDBJ databases">
        <title>Human gut microbiome strain richness.</title>
        <authorList>
            <person name="Chen-Liaw A."/>
        </authorList>
    </citation>
    <scope>NUCLEOTIDE SEQUENCE</scope>
    <source>
        <strain evidence="1">D59st1_B8_D59t2_181005</strain>
    </source>
</reference>
<accession>A0AAW6E8A6</accession>
<evidence type="ECO:0008006" key="3">
    <source>
        <dbReference type="Google" id="ProtNLM"/>
    </source>
</evidence>
<dbReference type="RefSeq" id="WP_195552350.1">
    <property type="nucleotide sequence ID" value="NZ_JADMNX010000024.1"/>
</dbReference>
<evidence type="ECO:0000313" key="1">
    <source>
        <dbReference type="EMBL" id="MDB8743385.1"/>
    </source>
</evidence>